<dbReference type="SMART" id="SM00382">
    <property type="entry name" value="AAA"/>
    <property type="match status" value="1"/>
</dbReference>
<comment type="caution">
    <text evidence="10">The sequence shown here is derived from an EMBL/GenBank/DDBJ whole genome shotgun (WGS) entry which is preliminary data.</text>
</comment>
<keyword evidence="4 10" id="KW-0378">Hydrolase</keyword>
<evidence type="ECO:0000259" key="8">
    <source>
        <dbReference type="PROSITE" id="PS51192"/>
    </source>
</evidence>
<dbReference type="RefSeq" id="WP_184827180.1">
    <property type="nucleotide sequence ID" value="NZ_JACHMM010000001.1"/>
</dbReference>
<keyword evidence="6" id="KW-0067">ATP-binding</keyword>
<dbReference type="GO" id="GO:0003723">
    <property type="term" value="F:RNA binding"/>
    <property type="evidence" value="ECO:0007669"/>
    <property type="project" value="TreeGrafter"/>
</dbReference>
<dbReference type="SUPFAM" id="SSF52540">
    <property type="entry name" value="P-loop containing nucleoside triphosphate hydrolases"/>
    <property type="match status" value="1"/>
</dbReference>
<dbReference type="FunFam" id="1.20.120.1080:FF:000005">
    <property type="entry name" value="ATP-dependent helicase HrpA"/>
    <property type="match status" value="1"/>
</dbReference>
<dbReference type="CDD" id="cd17989">
    <property type="entry name" value="DEXHc_HrpA"/>
    <property type="match status" value="1"/>
</dbReference>
<dbReference type="FunFam" id="3.40.50.300:FF:000575">
    <property type="entry name" value="ATP-dependent helicase hrpA"/>
    <property type="match status" value="1"/>
</dbReference>
<dbReference type="Pfam" id="PF21010">
    <property type="entry name" value="HA2_C"/>
    <property type="match status" value="1"/>
</dbReference>
<dbReference type="EC" id="3.6.4.13" evidence="2"/>
<dbReference type="CDD" id="cd18791">
    <property type="entry name" value="SF2_C_RHA"/>
    <property type="match status" value="1"/>
</dbReference>
<evidence type="ECO:0000256" key="7">
    <source>
        <dbReference type="ARBA" id="ARBA00047984"/>
    </source>
</evidence>
<evidence type="ECO:0000256" key="4">
    <source>
        <dbReference type="ARBA" id="ARBA00022801"/>
    </source>
</evidence>
<evidence type="ECO:0000256" key="5">
    <source>
        <dbReference type="ARBA" id="ARBA00022806"/>
    </source>
</evidence>
<dbReference type="FunFam" id="3.40.50.300:FF:000439">
    <property type="entry name" value="ATP-dependent RNA helicase HrpA"/>
    <property type="match status" value="1"/>
</dbReference>
<reference evidence="10 11" key="1">
    <citation type="submission" date="2020-08" db="EMBL/GenBank/DDBJ databases">
        <title>Sequencing the genomes of 1000 actinobacteria strains.</title>
        <authorList>
            <person name="Klenk H.-P."/>
        </authorList>
    </citation>
    <scope>NUCLEOTIDE SEQUENCE [LARGE SCALE GENOMIC DNA]</scope>
    <source>
        <strain evidence="10 11">DSM 102122</strain>
    </source>
</reference>
<keyword evidence="5 10" id="KW-0347">Helicase</keyword>
<dbReference type="PANTHER" id="PTHR18934">
    <property type="entry name" value="ATP-DEPENDENT RNA HELICASE"/>
    <property type="match status" value="1"/>
</dbReference>
<proteinExistence type="inferred from homology"/>
<keyword evidence="11" id="KW-1185">Reference proteome</keyword>
<evidence type="ECO:0000259" key="9">
    <source>
        <dbReference type="PROSITE" id="PS51194"/>
    </source>
</evidence>
<evidence type="ECO:0000256" key="6">
    <source>
        <dbReference type="ARBA" id="ARBA00022840"/>
    </source>
</evidence>
<keyword evidence="3" id="KW-0547">Nucleotide-binding</keyword>
<name>A0A7W9LP02_9ACTN</name>
<dbReference type="InterPro" id="IPR007502">
    <property type="entry name" value="Helicase-assoc_dom"/>
</dbReference>
<protein>
    <recommendedName>
        <fullName evidence="2">RNA helicase</fullName>
        <ecNumber evidence="2">3.6.4.13</ecNumber>
    </recommendedName>
</protein>
<comment type="catalytic activity">
    <reaction evidence="7">
        <text>ATP + H2O = ADP + phosphate + H(+)</text>
        <dbReference type="Rhea" id="RHEA:13065"/>
        <dbReference type="ChEBI" id="CHEBI:15377"/>
        <dbReference type="ChEBI" id="CHEBI:15378"/>
        <dbReference type="ChEBI" id="CHEBI:30616"/>
        <dbReference type="ChEBI" id="CHEBI:43474"/>
        <dbReference type="ChEBI" id="CHEBI:456216"/>
        <dbReference type="EC" id="3.6.4.13"/>
    </reaction>
</comment>
<comment type="similarity">
    <text evidence="1">Belongs to the DEAD box helicase family. DEAH subfamily.</text>
</comment>
<dbReference type="SMART" id="SM00487">
    <property type="entry name" value="DEXDc"/>
    <property type="match status" value="1"/>
</dbReference>
<dbReference type="EMBL" id="JACHMM010000001">
    <property type="protein sequence ID" value="MBB5790840.1"/>
    <property type="molecule type" value="Genomic_DNA"/>
</dbReference>
<dbReference type="Pfam" id="PF07717">
    <property type="entry name" value="OB_NTP_bind"/>
    <property type="match status" value="1"/>
</dbReference>
<dbReference type="Pfam" id="PF11898">
    <property type="entry name" value="DUF3418"/>
    <property type="match status" value="1"/>
</dbReference>
<dbReference type="InterPro" id="IPR014001">
    <property type="entry name" value="Helicase_ATP-bd"/>
</dbReference>
<organism evidence="10 11">
    <name type="scientific">Jiangella mangrovi</name>
    <dbReference type="NCBI Taxonomy" id="1524084"/>
    <lineage>
        <taxon>Bacteria</taxon>
        <taxon>Bacillati</taxon>
        <taxon>Actinomycetota</taxon>
        <taxon>Actinomycetes</taxon>
        <taxon>Jiangellales</taxon>
        <taxon>Jiangellaceae</taxon>
        <taxon>Jiangella</taxon>
    </lineage>
</organism>
<evidence type="ECO:0000313" key="10">
    <source>
        <dbReference type="EMBL" id="MBB5790840.1"/>
    </source>
</evidence>
<dbReference type="InterPro" id="IPR011709">
    <property type="entry name" value="DEAD-box_helicase_OB_fold"/>
</dbReference>
<evidence type="ECO:0000313" key="11">
    <source>
        <dbReference type="Proteomes" id="UP000542813"/>
    </source>
</evidence>
<dbReference type="NCBIfam" id="NF008348">
    <property type="entry name" value="PRK11131.1"/>
    <property type="match status" value="1"/>
</dbReference>
<dbReference type="InterPro" id="IPR011545">
    <property type="entry name" value="DEAD/DEAH_box_helicase_dom"/>
</dbReference>
<dbReference type="PROSITE" id="PS51194">
    <property type="entry name" value="HELICASE_CTER"/>
    <property type="match status" value="1"/>
</dbReference>
<dbReference type="GO" id="GO:0003724">
    <property type="term" value="F:RNA helicase activity"/>
    <property type="evidence" value="ECO:0007669"/>
    <property type="project" value="UniProtKB-EC"/>
</dbReference>
<dbReference type="PROSITE" id="PS51192">
    <property type="entry name" value="HELICASE_ATP_BIND_1"/>
    <property type="match status" value="1"/>
</dbReference>
<feature type="domain" description="Helicase ATP-binding" evidence="8">
    <location>
        <begin position="89"/>
        <end position="252"/>
    </location>
</feature>
<feature type="domain" description="Helicase C-terminal" evidence="9">
    <location>
        <begin position="276"/>
        <end position="450"/>
    </location>
</feature>
<dbReference type="Gene3D" id="1.20.120.1080">
    <property type="match status" value="1"/>
</dbReference>
<dbReference type="InterPro" id="IPR010222">
    <property type="entry name" value="RNA_helicase_HrpA"/>
</dbReference>
<dbReference type="SMART" id="SM00847">
    <property type="entry name" value="HA2"/>
    <property type="match status" value="1"/>
</dbReference>
<dbReference type="NCBIfam" id="TIGR01967">
    <property type="entry name" value="DEAH_box_HrpA"/>
    <property type="match status" value="1"/>
</dbReference>
<dbReference type="InterPro" id="IPR027417">
    <property type="entry name" value="P-loop_NTPase"/>
</dbReference>
<dbReference type="InterPro" id="IPR024590">
    <property type="entry name" value="HrpA_C"/>
</dbReference>
<evidence type="ECO:0000256" key="2">
    <source>
        <dbReference type="ARBA" id="ARBA00012552"/>
    </source>
</evidence>
<dbReference type="SMART" id="SM00490">
    <property type="entry name" value="HELICc"/>
    <property type="match status" value="1"/>
</dbReference>
<dbReference type="InterPro" id="IPR003593">
    <property type="entry name" value="AAA+_ATPase"/>
</dbReference>
<dbReference type="Pfam" id="PF00271">
    <property type="entry name" value="Helicase_C"/>
    <property type="match status" value="1"/>
</dbReference>
<evidence type="ECO:0000256" key="1">
    <source>
        <dbReference type="ARBA" id="ARBA00008792"/>
    </source>
</evidence>
<evidence type="ECO:0000256" key="3">
    <source>
        <dbReference type="ARBA" id="ARBA00022741"/>
    </source>
</evidence>
<sequence length="1313" mass="146250">MPTSSPGTVSPADLRARLPELMLRDERRLARRLDGVRKSRSDEARSKALAEIAREVEAAERRLARRKATVPAVRYPQELPVSQRRDDIAAAIRDHQVVIVAGETGSGKTTQLPKICLELGRGIRGTIGHTQPRRLAARTVAERVAEELNTELGRAVGYQVRFTAKASDDTLVKLMTDGILLAEIGQDRLLRRYDTLIIDEAHERSLNIDFILGYLEQLLPQRPDLKVIITSATIDPERFAQHFDDAPIIEVSGRTYPVEVRYRPLDLEDGGEPRDQIQAIVEACDELALEPSGDVLVFLSGEREIRDTADALRKRYASAPPGALEVLPLYARLSAAEQHRVFQPHTGRRIVLATNVAETSLTVPGIRYVVDPGTARISRYSNRTKVQRLPIEPVSQASARQRTGRCGRLSDGICIRLYSEEDFESRPTFTEPEILRTNLASVILQMTALGLGDVAAFPFLDPPDRRSIADGVNLLVELGALEPTAPDPKDRLTTMGRSLSQLPIDPRLARMILEANRNGCVREVLIIAAGLTIQDPRERPTDQREVADAFHARFADPTSDFLAFLNLWRYVKEQQEALSSSAFRRLCRTEHLNYLRIREWQDLESQLRQLVKPLGVTLNTPDGTPEHIHQSLLSGLLSHIGVKDESANEYQGARGAKFAVFPGSGLFKKPPRWVMSAELVETSRLWARVNARIDPAWAEPLAEHLVKRTYSEPHWERKAGAVMGYEKVMLYGVVIVPRRKVTYARVDPELSRELFIRHALVEGDWSTHHRFFHENRELLEDVEELEHRARRRDIVVDDETLFAFYDERLPADVVSGRHFDSWWKKAQHERPDLLTFSTDLLTTDAAGAVTQADYPDTWRAGDLDLRLTYQFEPGASADGVTVHIPIQVLNQVEPDGFDWQVPGLRPELVTALIKALPKPLRRSFVPAPDTAREALAQLPPSPSGQPFAAAVARVLHRLRAVPLTADDFDLGKVPDHLRMTFRVLDEKGRLAAEGKDLDALKVQLEQELRTSMAAAASSIERTGLTEWPGGEVPRTFEQRRSGHVVTGYPALVDDGAGVALRVLPTPADQARAMWTGNRRLLLLSVASPTAFVQRHLGNRSKLVLSQNPDGSIAGLLDDVAAASVDWLVADAGGPAWDEAGFAALRARVRQDLIETVFEVVADVEKVLEVSHRVASALKSTSSLALTASLVDARDHHARLMAPGFVTSIGRRRLPDLLRYLRAIERRLEKLPTSPQRDHQNMDTVRRVTEEYEAALAALPPGHGPTPAHDAVRWLIEELRVSLFAQELGTAQPVSEKRLLKAIDALYDIPAGLG</sequence>
<accession>A0A7W9LP02</accession>
<dbReference type="PANTHER" id="PTHR18934:SF99">
    <property type="entry name" value="ATP-DEPENDENT RNA HELICASE DHX37-RELATED"/>
    <property type="match status" value="1"/>
</dbReference>
<dbReference type="GO" id="GO:0016787">
    <property type="term" value="F:hydrolase activity"/>
    <property type="evidence" value="ECO:0007669"/>
    <property type="project" value="UniProtKB-KW"/>
</dbReference>
<dbReference type="Proteomes" id="UP000542813">
    <property type="component" value="Unassembled WGS sequence"/>
</dbReference>
<dbReference type="GO" id="GO:0005524">
    <property type="term" value="F:ATP binding"/>
    <property type="evidence" value="ECO:0007669"/>
    <property type="project" value="UniProtKB-KW"/>
</dbReference>
<dbReference type="Pfam" id="PF00270">
    <property type="entry name" value="DEAD"/>
    <property type="match status" value="1"/>
</dbReference>
<dbReference type="InterPro" id="IPR001650">
    <property type="entry name" value="Helicase_C-like"/>
</dbReference>
<dbReference type="Gene3D" id="3.40.50.300">
    <property type="entry name" value="P-loop containing nucleotide triphosphate hydrolases"/>
    <property type="match status" value="2"/>
</dbReference>
<gene>
    <name evidence="10" type="ORF">HD601_005415</name>
</gene>